<keyword evidence="3 11" id="KW-0547">Nucleotide-binding</keyword>
<evidence type="ECO:0000256" key="11">
    <source>
        <dbReference type="RuleBase" id="RU363036"/>
    </source>
</evidence>
<comment type="similarity">
    <text evidence="11">Belongs to the class-I aminoacyl-tRNA synthetase family.</text>
</comment>
<dbReference type="EC" id="6.1.1.1" evidence="1 9"/>
<keyword evidence="4 11" id="KW-0067">ATP-binding</keyword>
<dbReference type="CDD" id="cd00805">
    <property type="entry name" value="TyrRS_core"/>
    <property type="match status" value="1"/>
</dbReference>
<dbReference type="InterPro" id="IPR036986">
    <property type="entry name" value="S4_RNA-bd_sf"/>
</dbReference>
<dbReference type="PROSITE" id="PS50889">
    <property type="entry name" value="S4"/>
    <property type="match status" value="1"/>
</dbReference>
<dbReference type="Gene3D" id="1.10.240.10">
    <property type="entry name" value="Tyrosyl-Transfer RNA Synthetase"/>
    <property type="match status" value="1"/>
</dbReference>
<keyword evidence="2 11" id="KW-0436">Ligase</keyword>
<feature type="domain" description="Tyrosine--tRNA ligase SYY-like C-terminal" evidence="12">
    <location>
        <begin position="328"/>
        <end position="386"/>
    </location>
</feature>
<protein>
    <recommendedName>
        <fullName evidence="1 9">Tyrosine--tRNA ligase</fullName>
        <ecNumber evidence="1 9">6.1.1.1</ecNumber>
    </recommendedName>
</protein>
<dbReference type="InterPro" id="IPR001412">
    <property type="entry name" value="aa-tRNA-synth_I_CS"/>
</dbReference>
<dbReference type="PANTHER" id="PTHR11766:SF1">
    <property type="entry name" value="TYROSINE--TRNA LIGASE"/>
    <property type="match status" value="1"/>
</dbReference>
<keyword evidence="5 10" id="KW-0694">RNA-binding</keyword>
<dbReference type="Gene3D" id="3.10.290.10">
    <property type="entry name" value="RNA-binding S4 domain"/>
    <property type="match status" value="1"/>
</dbReference>
<name>A0A7C4M2A6_UNCC3</name>
<keyword evidence="7 11" id="KW-0030">Aminoacyl-tRNA synthetase</keyword>
<dbReference type="GO" id="GO:0003723">
    <property type="term" value="F:RNA binding"/>
    <property type="evidence" value="ECO:0007669"/>
    <property type="project" value="UniProtKB-KW"/>
</dbReference>
<gene>
    <name evidence="13" type="ORF">ENT43_00020</name>
</gene>
<evidence type="ECO:0000256" key="10">
    <source>
        <dbReference type="PROSITE-ProRule" id="PRU00182"/>
    </source>
</evidence>
<accession>A0A7C4M2A6</accession>
<dbReference type="EMBL" id="DSYQ01000001">
    <property type="protein sequence ID" value="HGT70633.1"/>
    <property type="molecule type" value="Genomic_DNA"/>
</dbReference>
<evidence type="ECO:0000256" key="4">
    <source>
        <dbReference type="ARBA" id="ARBA00022840"/>
    </source>
</evidence>
<dbReference type="PANTHER" id="PTHR11766">
    <property type="entry name" value="TYROSYL-TRNA SYNTHETASE"/>
    <property type="match status" value="1"/>
</dbReference>
<evidence type="ECO:0000313" key="13">
    <source>
        <dbReference type="EMBL" id="HGT70633.1"/>
    </source>
</evidence>
<evidence type="ECO:0000256" key="1">
    <source>
        <dbReference type="ARBA" id="ARBA00013160"/>
    </source>
</evidence>
<organism evidence="13">
    <name type="scientific">candidate division CPR3 bacterium</name>
    <dbReference type="NCBI Taxonomy" id="2268181"/>
    <lineage>
        <taxon>Bacteria</taxon>
        <taxon>Bacteria division CPR3</taxon>
    </lineage>
</organism>
<dbReference type="GO" id="GO:0006437">
    <property type="term" value="P:tyrosyl-tRNA aminoacylation"/>
    <property type="evidence" value="ECO:0007669"/>
    <property type="project" value="UniProtKB-UniRule"/>
</dbReference>
<dbReference type="Pfam" id="PF22421">
    <property type="entry name" value="SYY_C-terminal"/>
    <property type="match status" value="1"/>
</dbReference>
<dbReference type="AlphaFoldDB" id="A0A7C4M2A6"/>
<dbReference type="InterPro" id="IPR054608">
    <property type="entry name" value="SYY-like_C"/>
</dbReference>
<dbReference type="PRINTS" id="PR01040">
    <property type="entry name" value="TRNASYNTHTYR"/>
</dbReference>
<dbReference type="SUPFAM" id="SSF52374">
    <property type="entry name" value="Nucleotidylyl transferase"/>
    <property type="match status" value="1"/>
</dbReference>
<proteinExistence type="inferred from homology"/>
<reference evidence="13" key="1">
    <citation type="journal article" date="2020" name="mSystems">
        <title>Genome- and Community-Level Interaction Insights into Carbon Utilization and Element Cycling Functions of Hydrothermarchaeota in Hydrothermal Sediment.</title>
        <authorList>
            <person name="Zhou Z."/>
            <person name="Liu Y."/>
            <person name="Xu W."/>
            <person name="Pan J."/>
            <person name="Luo Z.H."/>
            <person name="Li M."/>
        </authorList>
    </citation>
    <scope>NUCLEOTIDE SEQUENCE [LARGE SCALE GENOMIC DNA]</scope>
    <source>
        <strain evidence="13">SpSt-579</strain>
    </source>
</reference>
<keyword evidence="6 11" id="KW-0648">Protein biosynthesis</keyword>
<comment type="catalytic activity">
    <reaction evidence="8">
        <text>tRNA(Tyr) + L-tyrosine + ATP = L-tyrosyl-tRNA(Tyr) + AMP + diphosphate + H(+)</text>
        <dbReference type="Rhea" id="RHEA:10220"/>
        <dbReference type="Rhea" id="RHEA-COMP:9706"/>
        <dbReference type="Rhea" id="RHEA-COMP:9707"/>
        <dbReference type="ChEBI" id="CHEBI:15378"/>
        <dbReference type="ChEBI" id="CHEBI:30616"/>
        <dbReference type="ChEBI" id="CHEBI:33019"/>
        <dbReference type="ChEBI" id="CHEBI:58315"/>
        <dbReference type="ChEBI" id="CHEBI:78442"/>
        <dbReference type="ChEBI" id="CHEBI:78536"/>
        <dbReference type="ChEBI" id="CHEBI:456215"/>
        <dbReference type="EC" id="6.1.1.1"/>
    </reaction>
</comment>
<evidence type="ECO:0000256" key="9">
    <source>
        <dbReference type="NCBIfam" id="TIGR00234"/>
    </source>
</evidence>
<evidence type="ECO:0000256" key="3">
    <source>
        <dbReference type="ARBA" id="ARBA00022741"/>
    </source>
</evidence>
<dbReference type="InterPro" id="IPR014729">
    <property type="entry name" value="Rossmann-like_a/b/a_fold"/>
</dbReference>
<evidence type="ECO:0000259" key="12">
    <source>
        <dbReference type="Pfam" id="PF22421"/>
    </source>
</evidence>
<dbReference type="SUPFAM" id="SSF55174">
    <property type="entry name" value="Alpha-L RNA-binding motif"/>
    <property type="match status" value="1"/>
</dbReference>
<dbReference type="InterPro" id="IPR002307">
    <property type="entry name" value="Tyr-tRNA-ligase"/>
</dbReference>
<dbReference type="InterPro" id="IPR024088">
    <property type="entry name" value="Tyr-tRNA-ligase_bac-type"/>
</dbReference>
<evidence type="ECO:0000256" key="8">
    <source>
        <dbReference type="ARBA" id="ARBA00048248"/>
    </source>
</evidence>
<dbReference type="InterPro" id="IPR002305">
    <property type="entry name" value="aa-tRNA-synth_Ic"/>
</dbReference>
<comment type="caution">
    <text evidence="13">The sequence shown here is derived from an EMBL/GenBank/DDBJ whole genome shotgun (WGS) entry which is preliminary data.</text>
</comment>
<evidence type="ECO:0000256" key="5">
    <source>
        <dbReference type="ARBA" id="ARBA00022884"/>
    </source>
</evidence>
<evidence type="ECO:0000256" key="6">
    <source>
        <dbReference type="ARBA" id="ARBA00022917"/>
    </source>
</evidence>
<dbReference type="Pfam" id="PF00579">
    <property type="entry name" value="tRNA-synt_1b"/>
    <property type="match status" value="1"/>
</dbReference>
<dbReference type="Gene3D" id="3.40.50.620">
    <property type="entry name" value="HUPs"/>
    <property type="match status" value="1"/>
</dbReference>
<dbReference type="CDD" id="cd00165">
    <property type="entry name" value="S4"/>
    <property type="match status" value="1"/>
</dbReference>
<dbReference type="GO" id="GO:0004831">
    <property type="term" value="F:tyrosine-tRNA ligase activity"/>
    <property type="evidence" value="ECO:0007669"/>
    <property type="project" value="UniProtKB-UniRule"/>
</dbReference>
<sequence>MKKSDEEKIQYLLKRGVANIYPTPKFLENQLKSGKKLTIYMGIDPTGEIHLGHAVSLFKMKQFQDLGHKIIILMGDFTAQIGDPTDKSAARVRLTHEKVLENAKNYKKLISKIINFNGDNAAEFKYNSKWLGKMSFEDVVELASHFTVQRMMERDMFEKRLKEQKPIYLHEFLYPLMQGYDSVAMDVDGEVGGNDQTFNMLTGRDLLKSLKNKEKFVLTMKLLEDPSTGKKMSKTEGNAIELKNSPEEMFGKVMSWPDEMILIGFELLTSITDDGIKMFAEALKKGENPRNIKFKLAEEVVSRFFDYRVAEKSGEKFNLQFKEGRKPQYIPEIKVSKKMISIVDLVFELKMSSSKGEARRLIEQGGVKIDDAKITDREAIIGVYDGMIVQVGKLKYAKLKI</sequence>
<evidence type="ECO:0000256" key="2">
    <source>
        <dbReference type="ARBA" id="ARBA00022598"/>
    </source>
</evidence>
<dbReference type="GO" id="GO:0005829">
    <property type="term" value="C:cytosol"/>
    <property type="evidence" value="ECO:0007669"/>
    <property type="project" value="TreeGrafter"/>
</dbReference>
<evidence type="ECO:0000256" key="7">
    <source>
        <dbReference type="ARBA" id="ARBA00023146"/>
    </source>
</evidence>
<dbReference type="PROSITE" id="PS00178">
    <property type="entry name" value="AA_TRNA_LIGASE_I"/>
    <property type="match status" value="1"/>
</dbReference>
<dbReference type="GO" id="GO:0005524">
    <property type="term" value="F:ATP binding"/>
    <property type="evidence" value="ECO:0007669"/>
    <property type="project" value="UniProtKB-KW"/>
</dbReference>
<dbReference type="NCBIfam" id="TIGR00234">
    <property type="entry name" value="tyrS"/>
    <property type="match status" value="1"/>
</dbReference>